<dbReference type="Pfam" id="PF06985">
    <property type="entry name" value="HET"/>
    <property type="match status" value="1"/>
</dbReference>
<reference evidence="3" key="2">
    <citation type="submission" date="2010-05" db="EMBL/GenBank/DDBJ databases">
        <title>The Genome Sequence of Magnaporthe poae strain ATCC 64411.</title>
        <authorList>
            <consortium name="The Broad Institute Genome Sequencing Platform"/>
            <consortium name="Broad Institute Genome Sequencing Center for Infectious Disease"/>
            <person name="Ma L.-J."/>
            <person name="Dead R."/>
            <person name="Young S."/>
            <person name="Zeng Q."/>
            <person name="Koehrsen M."/>
            <person name="Alvarado L."/>
            <person name="Berlin A."/>
            <person name="Chapman S.B."/>
            <person name="Chen Z."/>
            <person name="Freedman E."/>
            <person name="Gellesch M."/>
            <person name="Goldberg J."/>
            <person name="Griggs A."/>
            <person name="Gujja S."/>
            <person name="Heilman E.R."/>
            <person name="Heiman D."/>
            <person name="Hepburn T."/>
            <person name="Howarth C."/>
            <person name="Jen D."/>
            <person name="Larson L."/>
            <person name="Mehta T."/>
            <person name="Neiman D."/>
            <person name="Pearson M."/>
            <person name="Roberts A."/>
            <person name="Saif S."/>
            <person name="Shea T."/>
            <person name="Shenoy N."/>
            <person name="Sisk P."/>
            <person name="Stolte C."/>
            <person name="Sykes S."/>
            <person name="Walk T."/>
            <person name="White J."/>
            <person name="Yandava C."/>
            <person name="Haas B."/>
            <person name="Nusbaum C."/>
            <person name="Birren B."/>
        </authorList>
    </citation>
    <scope>NUCLEOTIDE SEQUENCE</scope>
    <source>
        <strain evidence="3">ATCC 64411</strain>
    </source>
</reference>
<reference evidence="4" key="5">
    <citation type="submission" date="2015-06" db="UniProtKB">
        <authorList>
            <consortium name="EnsemblFungi"/>
        </authorList>
    </citation>
    <scope>IDENTIFICATION</scope>
    <source>
        <strain evidence="4">ATCC 64411</strain>
    </source>
</reference>
<feature type="region of interest" description="Disordered" evidence="1">
    <location>
        <begin position="143"/>
        <end position="162"/>
    </location>
</feature>
<feature type="region of interest" description="Disordered" evidence="1">
    <location>
        <begin position="446"/>
        <end position="472"/>
    </location>
</feature>
<feature type="domain" description="Heterokaryon incompatibility" evidence="2">
    <location>
        <begin position="18"/>
        <end position="80"/>
    </location>
</feature>
<accession>A0A0C4E3B5</accession>
<gene>
    <name evidence="3" type="ORF">MAPG_06912</name>
</gene>
<dbReference type="eggNOG" id="ENOG502TD4S">
    <property type="taxonomic scope" value="Eukaryota"/>
</dbReference>
<dbReference type="VEuPathDB" id="FungiDB:MAPG_06912"/>
<dbReference type="AlphaFoldDB" id="A0A0C4E3B5"/>
<reference evidence="3" key="3">
    <citation type="submission" date="2011-03" db="EMBL/GenBank/DDBJ databases">
        <title>Annotation of Magnaporthe poae ATCC 64411.</title>
        <authorList>
            <person name="Ma L.-J."/>
            <person name="Dead R."/>
            <person name="Young S.K."/>
            <person name="Zeng Q."/>
            <person name="Gargeya S."/>
            <person name="Fitzgerald M."/>
            <person name="Haas B."/>
            <person name="Abouelleil A."/>
            <person name="Alvarado L."/>
            <person name="Arachchi H.M."/>
            <person name="Berlin A."/>
            <person name="Brown A."/>
            <person name="Chapman S.B."/>
            <person name="Chen Z."/>
            <person name="Dunbar C."/>
            <person name="Freedman E."/>
            <person name="Gearin G."/>
            <person name="Gellesch M."/>
            <person name="Goldberg J."/>
            <person name="Griggs A."/>
            <person name="Gujja S."/>
            <person name="Heiman D."/>
            <person name="Howarth C."/>
            <person name="Larson L."/>
            <person name="Lui A."/>
            <person name="MacDonald P.J.P."/>
            <person name="Mehta T."/>
            <person name="Montmayeur A."/>
            <person name="Murphy C."/>
            <person name="Neiman D."/>
            <person name="Pearson M."/>
            <person name="Priest M."/>
            <person name="Roberts A."/>
            <person name="Saif S."/>
            <person name="Shea T."/>
            <person name="Shenoy N."/>
            <person name="Sisk P."/>
            <person name="Stolte C."/>
            <person name="Sykes S."/>
            <person name="Yandava C."/>
            <person name="Wortman J."/>
            <person name="Nusbaum C."/>
            <person name="Birren B."/>
        </authorList>
    </citation>
    <scope>NUCLEOTIDE SEQUENCE</scope>
    <source>
        <strain evidence="3">ATCC 64411</strain>
    </source>
</reference>
<evidence type="ECO:0000313" key="5">
    <source>
        <dbReference type="Proteomes" id="UP000011715"/>
    </source>
</evidence>
<evidence type="ECO:0000313" key="4">
    <source>
        <dbReference type="EnsemblFungi" id="MAPG_06912T0"/>
    </source>
</evidence>
<dbReference type="Proteomes" id="UP000011715">
    <property type="component" value="Unassembled WGS sequence"/>
</dbReference>
<dbReference type="OrthoDB" id="2975793at2759"/>
<evidence type="ECO:0000313" key="3">
    <source>
        <dbReference type="EMBL" id="KLU87922.1"/>
    </source>
</evidence>
<reference evidence="5" key="1">
    <citation type="submission" date="2010-05" db="EMBL/GenBank/DDBJ databases">
        <title>The genome sequence of Magnaporthe poae strain ATCC 64411.</title>
        <authorList>
            <person name="Ma L.-J."/>
            <person name="Dead R."/>
            <person name="Young S."/>
            <person name="Zeng Q."/>
            <person name="Koehrsen M."/>
            <person name="Alvarado L."/>
            <person name="Berlin A."/>
            <person name="Chapman S.B."/>
            <person name="Chen Z."/>
            <person name="Freedman E."/>
            <person name="Gellesch M."/>
            <person name="Goldberg J."/>
            <person name="Griggs A."/>
            <person name="Gujja S."/>
            <person name="Heilman E.R."/>
            <person name="Heiman D."/>
            <person name="Hepburn T."/>
            <person name="Howarth C."/>
            <person name="Jen D."/>
            <person name="Larson L."/>
            <person name="Mehta T."/>
            <person name="Neiman D."/>
            <person name="Pearson M."/>
            <person name="Roberts A."/>
            <person name="Saif S."/>
            <person name="Shea T."/>
            <person name="Shenoy N."/>
            <person name="Sisk P."/>
            <person name="Stolte C."/>
            <person name="Sykes S."/>
            <person name="Walk T."/>
            <person name="White J."/>
            <person name="Yandava C."/>
            <person name="Haas B."/>
            <person name="Nusbaum C."/>
            <person name="Birren B."/>
        </authorList>
    </citation>
    <scope>NUCLEOTIDE SEQUENCE [LARGE SCALE GENOMIC DNA]</scope>
    <source>
        <strain evidence="5">ATCC 64411 / 73-15</strain>
    </source>
</reference>
<dbReference type="EnsemblFungi" id="MAPG_06912T0">
    <property type="protein sequence ID" value="MAPG_06912T0"/>
    <property type="gene ID" value="MAPG_06912"/>
</dbReference>
<protein>
    <recommendedName>
        <fullName evidence="2">Heterokaryon incompatibility domain-containing protein</fullName>
    </recommendedName>
</protein>
<dbReference type="EMBL" id="GL876971">
    <property type="protein sequence ID" value="KLU87922.1"/>
    <property type="molecule type" value="Genomic_DNA"/>
</dbReference>
<dbReference type="EMBL" id="ADBL01001660">
    <property type="status" value="NOT_ANNOTATED_CDS"/>
    <property type="molecule type" value="Genomic_DNA"/>
</dbReference>
<name>A0A0C4E3B5_MAGP6</name>
<evidence type="ECO:0000259" key="2">
    <source>
        <dbReference type="Pfam" id="PF06985"/>
    </source>
</evidence>
<keyword evidence="5" id="KW-1185">Reference proteome</keyword>
<organism evidence="4 5">
    <name type="scientific">Magnaporthiopsis poae (strain ATCC 64411 / 73-15)</name>
    <name type="common">Kentucky bluegrass fungus</name>
    <name type="synonym">Magnaporthe poae</name>
    <dbReference type="NCBI Taxonomy" id="644358"/>
    <lineage>
        <taxon>Eukaryota</taxon>
        <taxon>Fungi</taxon>
        <taxon>Dikarya</taxon>
        <taxon>Ascomycota</taxon>
        <taxon>Pezizomycotina</taxon>
        <taxon>Sordariomycetes</taxon>
        <taxon>Sordariomycetidae</taxon>
        <taxon>Magnaporthales</taxon>
        <taxon>Magnaporthaceae</taxon>
        <taxon>Magnaporthiopsis</taxon>
    </lineage>
</organism>
<dbReference type="OMA" id="YSWAGWE"/>
<dbReference type="PANTHER" id="PTHR33112:SF12">
    <property type="entry name" value="HETEROKARYON INCOMPATIBILITY DOMAIN-CONTAINING PROTEIN"/>
    <property type="match status" value="1"/>
</dbReference>
<sequence>MAKLGIMSAEGWLETIRGDLPRTVAMAIDFVKALGERFIWVDPLCIAYDSRSEMGLCERMMTSVYRGAYFTLFTAAEDADGGLAGSGPGGQGRGDAQPPAATDINWILSHSTFSQSGWALGELVLSPRIIVLVGGRHMSFSCQTSQQSDKTSEVSPPFKLRSRRGTDLSVPAPLSGFLPFISPYMDLTEEYSRREKRDVDDADTLRAFGGLNHALTAGLTGQQIQGIPDYLVDAFLLFVPTGKLRRRPGFPSYSWAGWEGEFRWPRETFVDAGAKVEHDDAWRIAWWMEHSTYIDWRPARSREEWRGFDCSSDEDVPLTKYIKERPGVYPTQIAEAVCSSTDLDPETHKAASFVTWSSWRKAGMWNRLRGPLDNLFNQWENEDSAAAVTQAAGSKHGADAPRIFEMYEFNAVNSKSEFCKLASQVLPHYERMLTTWVAGRRAMYRERQKSDSQRESTGVDSGPGDGGYADDERALPYPLIRAPAIRLSLTLGEPLRRIGKDEPAGLNSQTATVPAAYPLYSRSGKLVGSLHPDNISCVIAAASKPAIDLVVMSLSQAPTAGSVFYEDPTLLSTASETRNLLWVLHVEYGVGEVAERRGIGQILVSALADALDEGPVVSWVKLG</sequence>
<dbReference type="InterPro" id="IPR010730">
    <property type="entry name" value="HET"/>
</dbReference>
<evidence type="ECO:0000256" key="1">
    <source>
        <dbReference type="SAM" id="MobiDB-lite"/>
    </source>
</evidence>
<proteinExistence type="predicted"/>
<reference evidence="4" key="4">
    <citation type="journal article" date="2015" name="G3 (Bethesda)">
        <title>Genome sequences of three phytopathogenic species of the Magnaporthaceae family of fungi.</title>
        <authorList>
            <person name="Okagaki L.H."/>
            <person name="Nunes C.C."/>
            <person name="Sailsbery J."/>
            <person name="Clay B."/>
            <person name="Brown D."/>
            <person name="John T."/>
            <person name="Oh Y."/>
            <person name="Young N."/>
            <person name="Fitzgerald M."/>
            <person name="Haas B.J."/>
            <person name="Zeng Q."/>
            <person name="Young S."/>
            <person name="Adiconis X."/>
            <person name="Fan L."/>
            <person name="Levin J.Z."/>
            <person name="Mitchell T.K."/>
            <person name="Okubara P.A."/>
            <person name="Farman M.L."/>
            <person name="Kohn L.M."/>
            <person name="Birren B."/>
            <person name="Ma L.-J."/>
            <person name="Dean R.A."/>
        </authorList>
    </citation>
    <scope>NUCLEOTIDE SEQUENCE</scope>
    <source>
        <strain evidence="4">ATCC 64411 / 73-15</strain>
    </source>
</reference>
<dbReference type="PANTHER" id="PTHR33112">
    <property type="entry name" value="DOMAIN PROTEIN, PUTATIVE-RELATED"/>
    <property type="match status" value="1"/>
</dbReference>